<dbReference type="GO" id="GO:0004386">
    <property type="term" value="F:helicase activity"/>
    <property type="evidence" value="ECO:0007669"/>
    <property type="project" value="UniProtKB-KW"/>
</dbReference>
<dbReference type="EMBL" id="JACCBM010000001">
    <property type="protein sequence ID" value="NYD71002.1"/>
    <property type="molecule type" value="Genomic_DNA"/>
</dbReference>
<comment type="caution">
    <text evidence="2">The sequence shown here is derived from an EMBL/GenBank/DDBJ whole genome shotgun (WGS) entry which is preliminary data.</text>
</comment>
<evidence type="ECO:0000256" key="1">
    <source>
        <dbReference type="SAM" id="MobiDB-lite"/>
    </source>
</evidence>
<dbReference type="SUPFAM" id="SSF52540">
    <property type="entry name" value="P-loop containing nucleoside triphosphate hydrolases"/>
    <property type="match status" value="1"/>
</dbReference>
<dbReference type="InterPro" id="IPR027417">
    <property type="entry name" value="P-loop_NTPase"/>
</dbReference>
<feature type="region of interest" description="Disordered" evidence="1">
    <location>
        <begin position="165"/>
        <end position="197"/>
    </location>
</feature>
<evidence type="ECO:0000313" key="2">
    <source>
        <dbReference type="EMBL" id="NYD71002.1"/>
    </source>
</evidence>
<organism evidence="2 3">
    <name type="scientific">Herbiconiux flava</name>
    <dbReference type="NCBI Taxonomy" id="881268"/>
    <lineage>
        <taxon>Bacteria</taxon>
        <taxon>Bacillati</taxon>
        <taxon>Actinomycetota</taxon>
        <taxon>Actinomycetes</taxon>
        <taxon>Micrococcales</taxon>
        <taxon>Microbacteriaceae</taxon>
        <taxon>Herbiconiux</taxon>
    </lineage>
</organism>
<keyword evidence="2" id="KW-0067">ATP-binding</keyword>
<proteinExistence type="predicted"/>
<dbReference type="AlphaFoldDB" id="A0A852SQD9"/>
<keyword evidence="3" id="KW-1185">Reference proteome</keyword>
<dbReference type="Proteomes" id="UP000549913">
    <property type="component" value="Unassembled WGS sequence"/>
</dbReference>
<keyword evidence="2" id="KW-0547">Nucleotide-binding</keyword>
<keyword evidence="2" id="KW-0347">Helicase</keyword>
<reference evidence="2 3" key="1">
    <citation type="submission" date="2020-07" db="EMBL/GenBank/DDBJ databases">
        <title>Sequencing the genomes of 1000 actinobacteria strains.</title>
        <authorList>
            <person name="Klenk H.-P."/>
        </authorList>
    </citation>
    <scope>NUCLEOTIDE SEQUENCE [LARGE SCALE GENOMIC DNA]</scope>
    <source>
        <strain evidence="2 3">DSM 26474</strain>
    </source>
</reference>
<protein>
    <submittedName>
        <fullName evidence="2">Superfamily I DNA and/or RNA helicase</fullName>
    </submittedName>
</protein>
<evidence type="ECO:0000313" key="3">
    <source>
        <dbReference type="Proteomes" id="UP000549913"/>
    </source>
</evidence>
<gene>
    <name evidence="2" type="ORF">BJ984_002160</name>
</gene>
<name>A0A852SQD9_9MICO</name>
<sequence>MGAMGRADSVVVVGDCKQMPPTSFGETALDADDEVELEAVVVQDEESILSECVQAQEPSKWLSWHYRSQDESLISFSNYHYYESRLSSFPAPLRSAELESRDGYGFTMARVNGTFNRSGRGKELRTNRIKAEAEAEAEAEAIVAEIRRRFEAASAAQADALPTDFLRDTGANSGERASRTSVHRRRPSRARRRWMPRRGGWSAHHTFSRLSGTLKSSLHT</sequence>
<feature type="compositionally biased region" description="Basic residues" evidence="1">
    <location>
        <begin position="181"/>
        <end position="196"/>
    </location>
</feature>
<accession>A0A852SQD9</accession>
<keyword evidence="2" id="KW-0378">Hydrolase</keyword>